<dbReference type="HOGENOM" id="CLU_2589705_0_0_1"/>
<organism evidence="1 2">
    <name type="scientific">Debaryomyces hansenii (strain ATCC 36239 / CBS 767 / BCRC 21394 / JCM 1990 / NBRC 0083 / IGC 2968)</name>
    <name type="common">Yeast</name>
    <name type="synonym">Torulaspora hansenii</name>
    <dbReference type="NCBI Taxonomy" id="284592"/>
    <lineage>
        <taxon>Eukaryota</taxon>
        <taxon>Fungi</taxon>
        <taxon>Dikarya</taxon>
        <taxon>Ascomycota</taxon>
        <taxon>Saccharomycotina</taxon>
        <taxon>Pichiomycetes</taxon>
        <taxon>Debaryomycetaceae</taxon>
        <taxon>Debaryomyces</taxon>
    </lineage>
</organism>
<dbReference type="InParanoid" id="B5RTN9"/>
<name>B5RTN9_DEBHA</name>
<dbReference type="KEGG" id="dha:DEHA2D19316g"/>
<accession>B5RTN9</accession>
<dbReference type="GeneID" id="8998594"/>
<evidence type="ECO:0000313" key="1">
    <source>
        <dbReference type="EMBL" id="CAR65724.1"/>
    </source>
</evidence>
<protein>
    <submittedName>
        <fullName evidence="1">DEHA2D19316p</fullName>
    </submittedName>
</protein>
<reference evidence="1 2" key="1">
    <citation type="journal article" date="2004" name="Nature">
        <title>Genome evolution in yeasts.</title>
        <authorList>
            <consortium name="Genolevures"/>
            <person name="Dujon B."/>
            <person name="Sherman D."/>
            <person name="Fischer G."/>
            <person name="Durrens P."/>
            <person name="Casaregola S."/>
            <person name="Lafontaine I."/>
            <person name="de Montigny J."/>
            <person name="Marck C."/>
            <person name="Neuveglise C."/>
            <person name="Talla E."/>
            <person name="Goffard N."/>
            <person name="Frangeul L."/>
            <person name="Aigle M."/>
            <person name="Anthouard V."/>
            <person name="Babour A."/>
            <person name="Barbe V."/>
            <person name="Barnay S."/>
            <person name="Blanchin S."/>
            <person name="Beckerich J.M."/>
            <person name="Beyne E."/>
            <person name="Bleykasten C."/>
            <person name="Boisrame A."/>
            <person name="Boyer J."/>
            <person name="Cattolico L."/>
            <person name="Confanioleri F."/>
            <person name="de Daruvar A."/>
            <person name="Despons L."/>
            <person name="Fabre E."/>
            <person name="Fairhead C."/>
            <person name="Ferry-Dumazet H."/>
            <person name="Groppi A."/>
            <person name="Hantraye F."/>
            <person name="Hennequin C."/>
            <person name="Jauniaux N."/>
            <person name="Joyet P."/>
            <person name="Kachouri R."/>
            <person name="Kerrest A."/>
            <person name="Koszul R."/>
            <person name="Lemaire M."/>
            <person name="Lesur I."/>
            <person name="Ma L."/>
            <person name="Muller H."/>
            <person name="Nicaud J.M."/>
            <person name="Nikolski M."/>
            <person name="Oztas S."/>
            <person name="Ozier-Kalogeropoulos O."/>
            <person name="Pellenz S."/>
            <person name="Potier S."/>
            <person name="Richard G.F."/>
            <person name="Straub M.L."/>
            <person name="Suleau A."/>
            <person name="Swennene D."/>
            <person name="Tekaia F."/>
            <person name="Wesolowski-Louvel M."/>
            <person name="Westhof E."/>
            <person name="Wirth B."/>
            <person name="Zeniou-Meyer M."/>
            <person name="Zivanovic I."/>
            <person name="Bolotin-Fukuhara M."/>
            <person name="Thierry A."/>
            <person name="Bouchier C."/>
            <person name="Caudron B."/>
            <person name="Scarpelli C."/>
            <person name="Gaillardin C."/>
            <person name="Weissenbach J."/>
            <person name="Wincker P."/>
            <person name="Souciet J.L."/>
        </authorList>
    </citation>
    <scope>NUCLEOTIDE SEQUENCE [LARGE SCALE GENOMIC DNA]</scope>
    <source>
        <strain evidence="2">ATCC 36239 / CBS 767 / BCRC 21394 / JCM 1990 / NBRC 0083 / IGC 2968</strain>
    </source>
</reference>
<gene>
    <name evidence="1" type="ordered locus">DEHA2D19316g</name>
</gene>
<sequence>MEYCINAIGLRAQAVYVSNACIILNVIGKARRHNMSLRSPESDPDRALLNTDQYRIMMQVRTHYCALECRWPAVRATFPA</sequence>
<dbReference type="RefSeq" id="XP_002770371.1">
    <property type="nucleotide sequence ID" value="XM_002770325.1"/>
</dbReference>
<proteinExistence type="predicted"/>
<dbReference type="Proteomes" id="UP000000599">
    <property type="component" value="Chromosome D"/>
</dbReference>
<evidence type="ECO:0000313" key="2">
    <source>
        <dbReference type="Proteomes" id="UP000000599"/>
    </source>
</evidence>
<dbReference type="EMBL" id="CR382136">
    <property type="protein sequence ID" value="CAR65724.1"/>
    <property type="molecule type" value="Genomic_DNA"/>
</dbReference>
<dbReference type="AlphaFoldDB" id="B5RTN9"/>
<keyword evidence="2" id="KW-1185">Reference proteome</keyword>
<dbReference type="VEuPathDB" id="FungiDB:DEHA2D19316g"/>